<gene>
    <name evidence="6" type="ORF">F5878DRAFT_663293</name>
</gene>
<organism evidence="6 7">
    <name type="scientific">Lentinula raphanica</name>
    <dbReference type="NCBI Taxonomy" id="153919"/>
    <lineage>
        <taxon>Eukaryota</taxon>
        <taxon>Fungi</taxon>
        <taxon>Dikarya</taxon>
        <taxon>Basidiomycota</taxon>
        <taxon>Agaricomycotina</taxon>
        <taxon>Agaricomycetes</taxon>
        <taxon>Agaricomycetidae</taxon>
        <taxon>Agaricales</taxon>
        <taxon>Marasmiineae</taxon>
        <taxon>Omphalotaceae</taxon>
        <taxon>Lentinula</taxon>
    </lineage>
</organism>
<keyword evidence="2 4" id="KW-0863">Zinc-finger</keyword>
<keyword evidence="3" id="KW-0862">Zinc</keyword>
<evidence type="ECO:0000259" key="5">
    <source>
        <dbReference type="PROSITE" id="PS50865"/>
    </source>
</evidence>
<evidence type="ECO:0000313" key="7">
    <source>
        <dbReference type="Proteomes" id="UP001163846"/>
    </source>
</evidence>
<name>A0AA38P4B9_9AGAR</name>
<dbReference type="InterPro" id="IPR002893">
    <property type="entry name" value="Znf_MYND"/>
</dbReference>
<feature type="domain" description="MYND-type" evidence="5">
    <location>
        <begin position="166"/>
        <end position="203"/>
    </location>
</feature>
<dbReference type="Pfam" id="PF01753">
    <property type="entry name" value="zf-MYND"/>
    <property type="match status" value="1"/>
</dbReference>
<dbReference type="PROSITE" id="PS01360">
    <property type="entry name" value="ZF_MYND_1"/>
    <property type="match status" value="1"/>
</dbReference>
<dbReference type="Proteomes" id="UP001163846">
    <property type="component" value="Unassembled WGS sequence"/>
</dbReference>
<evidence type="ECO:0000313" key="6">
    <source>
        <dbReference type="EMBL" id="KAJ3836073.1"/>
    </source>
</evidence>
<dbReference type="AlphaFoldDB" id="A0AA38P4B9"/>
<dbReference type="GO" id="GO:0008270">
    <property type="term" value="F:zinc ion binding"/>
    <property type="evidence" value="ECO:0007669"/>
    <property type="project" value="UniProtKB-KW"/>
</dbReference>
<accession>A0AA38P4B9</accession>
<reference evidence="6" key="1">
    <citation type="submission" date="2022-08" db="EMBL/GenBank/DDBJ databases">
        <authorList>
            <consortium name="DOE Joint Genome Institute"/>
            <person name="Min B."/>
            <person name="Riley R."/>
            <person name="Sierra-Patev S."/>
            <person name="Naranjo-Ortiz M."/>
            <person name="Looney B."/>
            <person name="Konkel Z."/>
            <person name="Slot J.C."/>
            <person name="Sakamoto Y."/>
            <person name="Steenwyk J.L."/>
            <person name="Rokas A."/>
            <person name="Carro J."/>
            <person name="Camarero S."/>
            <person name="Ferreira P."/>
            <person name="Molpeceres G."/>
            <person name="Ruiz-Duenas F.J."/>
            <person name="Serrano A."/>
            <person name="Henrissat B."/>
            <person name="Drula E."/>
            <person name="Hughes K.W."/>
            <person name="Mata J.L."/>
            <person name="Ishikawa N.K."/>
            <person name="Vargas-Isla R."/>
            <person name="Ushijima S."/>
            <person name="Smith C.A."/>
            <person name="Ahrendt S."/>
            <person name="Andreopoulos W."/>
            <person name="He G."/>
            <person name="Labutti K."/>
            <person name="Lipzen A."/>
            <person name="Ng V."/>
            <person name="Sandor L."/>
            <person name="Barry K."/>
            <person name="Martinez A.T."/>
            <person name="Xiao Y."/>
            <person name="Gibbons J.G."/>
            <person name="Terashima K."/>
            <person name="Hibbett D.S."/>
            <person name="Grigoriev I.V."/>
        </authorList>
    </citation>
    <scope>NUCLEOTIDE SEQUENCE</scope>
    <source>
        <strain evidence="6">TFB9207</strain>
    </source>
</reference>
<proteinExistence type="predicted"/>
<sequence>MSGLPDLGNQFFFPRFSSLPLDAGFITFYDDSDDDFIEFDKSKPRFRNRSYRKHWCTFAEIIQDNQWPVRPVYKVKDLSGRQYLVSFYFDDQSLFPDVMKKCKVGSTLCIMYAERHEFMDGNEGVKISQPDAVKVLPVNLKDLMAAGHVFRARIKNVPSSTTPALCSNCNKPAEQRCSACTLSVYCSKECQSQDWAKKHKKECVVFKQLKLWDVFDWHKYDLFIFGVDFV</sequence>
<protein>
    <recommendedName>
        <fullName evidence="5">MYND-type domain-containing protein</fullName>
    </recommendedName>
</protein>
<dbReference type="SUPFAM" id="SSF144232">
    <property type="entry name" value="HIT/MYND zinc finger-like"/>
    <property type="match status" value="1"/>
</dbReference>
<evidence type="ECO:0000256" key="2">
    <source>
        <dbReference type="ARBA" id="ARBA00022771"/>
    </source>
</evidence>
<evidence type="ECO:0000256" key="4">
    <source>
        <dbReference type="PROSITE-ProRule" id="PRU00134"/>
    </source>
</evidence>
<keyword evidence="1" id="KW-0479">Metal-binding</keyword>
<dbReference type="EMBL" id="MU806352">
    <property type="protein sequence ID" value="KAJ3836073.1"/>
    <property type="molecule type" value="Genomic_DNA"/>
</dbReference>
<dbReference type="PROSITE" id="PS50865">
    <property type="entry name" value="ZF_MYND_2"/>
    <property type="match status" value="1"/>
</dbReference>
<comment type="caution">
    <text evidence="6">The sequence shown here is derived from an EMBL/GenBank/DDBJ whole genome shotgun (WGS) entry which is preliminary data.</text>
</comment>
<evidence type="ECO:0000256" key="1">
    <source>
        <dbReference type="ARBA" id="ARBA00022723"/>
    </source>
</evidence>
<dbReference type="Gene3D" id="6.10.140.2220">
    <property type="match status" value="1"/>
</dbReference>
<evidence type="ECO:0000256" key="3">
    <source>
        <dbReference type="ARBA" id="ARBA00022833"/>
    </source>
</evidence>
<keyword evidence="7" id="KW-1185">Reference proteome</keyword>